<name>A0A432V1V1_9HYPH</name>
<dbReference type="InterPro" id="IPR000835">
    <property type="entry name" value="HTH_MarR-typ"/>
</dbReference>
<reference evidence="5 6" key="1">
    <citation type="submission" date="2018-11" db="EMBL/GenBank/DDBJ databases">
        <title>Pseudaminobacter arsenicus sp. nov., an arsenic-resistant bacterium isolated from arsenic-rich aquifers.</title>
        <authorList>
            <person name="Mu Y."/>
        </authorList>
    </citation>
    <scope>NUCLEOTIDE SEQUENCE [LARGE SCALE GENOMIC DNA]</scope>
    <source>
        <strain evidence="5 6">CB3</strain>
    </source>
</reference>
<dbReference type="GO" id="GO:0003700">
    <property type="term" value="F:DNA-binding transcription factor activity"/>
    <property type="evidence" value="ECO:0007669"/>
    <property type="project" value="InterPro"/>
</dbReference>
<feature type="domain" description="HTH marR-type" evidence="4">
    <location>
        <begin position="18"/>
        <end position="152"/>
    </location>
</feature>
<dbReference type="InterPro" id="IPR036390">
    <property type="entry name" value="WH_DNA-bd_sf"/>
</dbReference>
<dbReference type="Pfam" id="PF12802">
    <property type="entry name" value="MarR_2"/>
    <property type="match status" value="1"/>
</dbReference>
<dbReference type="GO" id="GO:0003677">
    <property type="term" value="F:DNA binding"/>
    <property type="evidence" value="ECO:0007669"/>
    <property type="project" value="UniProtKB-KW"/>
</dbReference>
<keyword evidence="2" id="KW-0238">DNA-binding</keyword>
<dbReference type="InterPro" id="IPR036388">
    <property type="entry name" value="WH-like_DNA-bd_sf"/>
</dbReference>
<comment type="caution">
    <text evidence="5">The sequence shown here is derived from an EMBL/GenBank/DDBJ whole genome shotgun (WGS) entry which is preliminary data.</text>
</comment>
<sequence length="165" mass="18301">MSGEELATAGHPQMVRQRLRLWLKLLKATKLVEATIRERLREEYDTTLPRFDVLAALYRFDEGLKMSELSAALRVSNGNVTGIVERLALDGLVLRVPVEGDKRATLVRLSKKGRDRFSVLADAHAGWVGAILEDLPPSDCERMIAILDAVGHSPKLTGKVSKEND</sequence>
<evidence type="ECO:0000259" key="4">
    <source>
        <dbReference type="PROSITE" id="PS50995"/>
    </source>
</evidence>
<dbReference type="Gene3D" id="1.10.10.10">
    <property type="entry name" value="Winged helix-like DNA-binding domain superfamily/Winged helix DNA-binding domain"/>
    <property type="match status" value="1"/>
</dbReference>
<dbReference type="InterPro" id="IPR039422">
    <property type="entry name" value="MarR/SlyA-like"/>
</dbReference>
<keyword evidence="3" id="KW-0804">Transcription</keyword>
<dbReference type="PROSITE" id="PS50995">
    <property type="entry name" value="HTH_MARR_2"/>
    <property type="match status" value="1"/>
</dbReference>
<dbReference type="SMART" id="SM00347">
    <property type="entry name" value="HTH_MARR"/>
    <property type="match status" value="1"/>
</dbReference>
<dbReference type="InterPro" id="IPR023187">
    <property type="entry name" value="Tscrpt_reg_MarR-type_CS"/>
</dbReference>
<dbReference type="AlphaFoldDB" id="A0A432V1V1"/>
<dbReference type="GO" id="GO:0006950">
    <property type="term" value="P:response to stress"/>
    <property type="evidence" value="ECO:0007669"/>
    <property type="project" value="TreeGrafter"/>
</dbReference>
<dbReference type="RefSeq" id="WP_128628174.1">
    <property type="nucleotide sequence ID" value="NZ_RKST01000022.1"/>
</dbReference>
<dbReference type="PROSITE" id="PS01117">
    <property type="entry name" value="HTH_MARR_1"/>
    <property type="match status" value="1"/>
</dbReference>
<dbReference type="PRINTS" id="PR00598">
    <property type="entry name" value="HTHMARR"/>
</dbReference>
<dbReference type="EMBL" id="RKST01000022">
    <property type="protein sequence ID" value="RUM96131.1"/>
    <property type="molecule type" value="Genomic_DNA"/>
</dbReference>
<evidence type="ECO:0000256" key="3">
    <source>
        <dbReference type="ARBA" id="ARBA00023163"/>
    </source>
</evidence>
<dbReference type="SUPFAM" id="SSF46785">
    <property type="entry name" value="Winged helix' DNA-binding domain"/>
    <property type="match status" value="1"/>
</dbReference>
<dbReference type="PANTHER" id="PTHR33164">
    <property type="entry name" value="TRANSCRIPTIONAL REGULATOR, MARR FAMILY"/>
    <property type="match status" value="1"/>
</dbReference>
<keyword evidence="1" id="KW-0805">Transcription regulation</keyword>
<evidence type="ECO:0000256" key="1">
    <source>
        <dbReference type="ARBA" id="ARBA00023015"/>
    </source>
</evidence>
<protein>
    <submittedName>
        <fullName evidence="5">MarR family transcriptional regulator</fullName>
    </submittedName>
</protein>
<gene>
    <name evidence="5" type="ORF">EET67_19245</name>
</gene>
<evidence type="ECO:0000313" key="5">
    <source>
        <dbReference type="EMBL" id="RUM96131.1"/>
    </source>
</evidence>
<evidence type="ECO:0000313" key="6">
    <source>
        <dbReference type="Proteomes" id="UP000281647"/>
    </source>
</evidence>
<dbReference type="OrthoDB" id="7063965at2"/>
<accession>A0A432V1V1</accession>
<dbReference type="PANTHER" id="PTHR33164:SF43">
    <property type="entry name" value="HTH-TYPE TRANSCRIPTIONAL REPRESSOR YETL"/>
    <property type="match status" value="1"/>
</dbReference>
<proteinExistence type="predicted"/>
<organism evidence="5 6">
    <name type="scientific">Borborobacter arsenicus</name>
    <dbReference type="NCBI Taxonomy" id="1851146"/>
    <lineage>
        <taxon>Bacteria</taxon>
        <taxon>Pseudomonadati</taxon>
        <taxon>Pseudomonadota</taxon>
        <taxon>Alphaproteobacteria</taxon>
        <taxon>Hyphomicrobiales</taxon>
        <taxon>Phyllobacteriaceae</taxon>
        <taxon>Borborobacter</taxon>
    </lineage>
</organism>
<dbReference type="Proteomes" id="UP000281647">
    <property type="component" value="Unassembled WGS sequence"/>
</dbReference>
<evidence type="ECO:0000256" key="2">
    <source>
        <dbReference type="ARBA" id="ARBA00023125"/>
    </source>
</evidence>
<keyword evidence="6" id="KW-1185">Reference proteome</keyword>